<organism evidence="1 2">
    <name type="scientific">Arthrobacter globiformis</name>
    <dbReference type="NCBI Taxonomy" id="1665"/>
    <lineage>
        <taxon>Bacteria</taxon>
        <taxon>Bacillati</taxon>
        <taxon>Actinomycetota</taxon>
        <taxon>Actinomycetes</taxon>
        <taxon>Micrococcales</taxon>
        <taxon>Micrococcaceae</taxon>
        <taxon>Arthrobacter</taxon>
    </lineage>
</organism>
<sequence>MIKGLLMFQQSNAEVGLEMRLKLLKLSPHLIGHDCGLSGDRQALSSLGLACSSCLGVLAVGPELQLKRALGPGGTFVPGRH</sequence>
<reference evidence="1 2" key="1">
    <citation type="submission" date="2018-04" db="EMBL/GenBank/DDBJ databases">
        <title>Bacteria isolated from cave deposits of Manipur.</title>
        <authorList>
            <person name="Sahoo D."/>
            <person name="Sarangthem I."/>
            <person name="Nandeibam J."/>
        </authorList>
    </citation>
    <scope>NUCLEOTIDE SEQUENCE [LARGE SCALE GENOMIC DNA]</scope>
    <source>
        <strain evidence="2">mrc11</strain>
    </source>
</reference>
<evidence type="ECO:0000313" key="1">
    <source>
        <dbReference type="EMBL" id="RAM37396.1"/>
    </source>
</evidence>
<protein>
    <submittedName>
        <fullName evidence="1">Uncharacterized protein</fullName>
    </submittedName>
</protein>
<dbReference type="EMBL" id="QLNP01000073">
    <property type="protein sequence ID" value="RAM37396.1"/>
    <property type="molecule type" value="Genomic_DNA"/>
</dbReference>
<proteinExistence type="predicted"/>
<dbReference type="Proteomes" id="UP000249166">
    <property type="component" value="Unassembled WGS sequence"/>
</dbReference>
<evidence type="ECO:0000313" key="2">
    <source>
        <dbReference type="Proteomes" id="UP000249166"/>
    </source>
</evidence>
<accession>A0A328HFG5</accession>
<dbReference type="AlphaFoldDB" id="A0A328HFG5"/>
<name>A0A328HFG5_ARTGO</name>
<comment type="caution">
    <text evidence="1">The sequence shown here is derived from an EMBL/GenBank/DDBJ whole genome shotgun (WGS) entry which is preliminary data.</text>
</comment>
<gene>
    <name evidence="1" type="ORF">DBZ45_10315</name>
</gene>